<dbReference type="PROSITE" id="PS50125">
    <property type="entry name" value="GUANYLATE_CYCLASE_2"/>
    <property type="match status" value="1"/>
</dbReference>
<feature type="transmembrane region" description="Helical" evidence="1">
    <location>
        <begin position="358"/>
        <end position="380"/>
    </location>
</feature>
<dbReference type="InterPro" id="IPR050697">
    <property type="entry name" value="Adenylyl/Guanylyl_Cyclase_3/4"/>
</dbReference>
<feature type="transmembrane region" description="Helical" evidence="1">
    <location>
        <begin position="386"/>
        <end position="406"/>
    </location>
</feature>
<keyword evidence="1" id="KW-0472">Membrane</keyword>
<evidence type="ECO:0000313" key="3">
    <source>
        <dbReference type="EMBL" id="GHC78838.1"/>
    </source>
</evidence>
<name>A0ABQ3FZN3_9BURK</name>
<proteinExistence type="predicted"/>
<feature type="domain" description="Guanylate cyclase" evidence="2">
    <location>
        <begin position="477"/>
        <end position="609"/>
    </location>
</feature>
<organism evidence="3 4">
    <name type="scientific">Pseudorhodoferax aquiterrae</name>
    <dbReference type="NCBI Taxonomy" id="747304"/>
    <lineage>
        <taxon>Bacteria</taxon>
        <taxon>Pseudomonadati</taxon>
        <taxon>Pseudomonadota</taxon>
        <taxon>Betaproteobacteria</taxon>
        <taxon>Burkholderiales</taxon>
        <taxon>Comamonadaceae</taxon>
    </lineage>
</organism>
<dbReference type="InterPro" id="IPR001054">
    <property type="entry name" value="A/G_cyclase"/>
</dbReference>
<dbReference type="PANTHER" id="PTHR43081">
    <property type="entry name" value="ADENYLATE CYCLASE, TERMINAL-DIFFERENTIATION SPECIFIC-RELATED"/>
    <property type="match status" value="1"/>
</dbReference>
<keyword evidence="1" id="KW-0812">Transmembrane</keyword>
<dbReference type="SMART" id="SM01080">
    <property type="entry name" value="CHASE2"/>
    <property type="match status" value="1"/>
</dbReference>
<evidence type="ECO:0000259" key="2">
    <source>
        <dbReference type="PROSITE" id="PS50125"/>
    </source>
</evidence>
<dbReference type="Pfam" id="PF05226">
    <property type="entry name" value="CHASE2"/>
    <property type="match status" value="1"/>
</dbReference>
<dbReference type="InterPro" id="IPR007890">
    <property type="entry name" value="CHASE2"/>
</dbReference>
<keyword evidence="1" id="KW-1133">Transmembrane helix</keyword>
<keyword evidence="4" id="KW-1185">Reference proteome</keyword>
<evidence type="ECO:0000256" key="1">
    <source>
        <dbReference type="SAM" id="Phobius"/>
    </source>
</evidence>
<dbReference type="SUPFAM" id="SSF55073">
    <property type="entry name" value="Nucleotide cyclase"/>
    <property type="match status" value="1"/>
</dbReference>
<dbReference type="InterPro" id="IPR029787">
    <property type="entry name" value="Nucleotide_cyclase"/>
</dbReference>
<dbReference type="Gene3D" id="3.30.70.1230">
    <property type="entry name" value="Nucleotide cyclase"/>
    <property type="match status" value="1"/>
</dbReference>
<dbReference type="RefSeq" id="WP_229882775.1">
    <property type="nucleotide sequence ID" value="NZ_BMYK01000004.1"/>
</dbReference>
<protein>
    <submittedName>
        <fullName evidence="3">Adenylate/guanylate cyclase domain-containing protein</fullName>
    </submittedName>
</protein>
<dbReference type="Proteomes" id="UP000626210">
    <property type="component" value="Unassembled WGS sequence"/>
</dbReference>
<feature type="transmembrane region" description="Helical" evidence="1">
    <location>
        <begin position="21"/>
        <end position="41"/>
    </location>
</feature>
<comment type="caution">
    <text evidence="3">The sequence shown here is derived from an EMBL/GenBank/DDBJ whole genome shotgun (WGS) entry which is preliminary data.</text>
</comment>
<gene>
    <name evidence="3" type="primary">cyaD2</name>
    <name evidence="3" type="ORF">GCM10007320_19600</name>
</gene>
<sequence length="724" mass="77466">MSRAAFSPAPTASRSDRAAHVLGWAAGLLLLVGLLLQQPLWLQTLRNAVFDQYQRWQPRPYEDAAVRIVDIDEESLARIGQWPWPRTAMADLVAAAAAGGAAALGFDIVFAEADRSSPRELARHWDLTPEQQTAFAAMPDHDAVFAQAMDAGKVVLGFAIRQAPPQPGAAALPPIPAGLVELGSGAAPHLQPFAAAVAAVPALAAHAFGHGALAFLPDSDGVVRRVPLLLRVADRTVPSLVSELLRASLDEKNLLVRSTEEGIEQLRIGAVSIPTTRDGEMWLHYAPASARRSLPAWQLLAGQVAASELQGKILLVGSSAQGLLDLRFGTQGHLVPGVEIHAQALEQILARHFLQRPAWAPMVEALVLLAGAALACAAALCLRPALAAAASAVALLAVAGASWWLFSRQQMLFDPLTPGIGIALAFLAPSVQRHHTSDQRRRWVSQAFSRYVSPNLVSHIVQNPEQLVLGGKRQTCSFIFTDLAGFTALMEAIDPAEAVLLLNRYLDGMIEIAFRHQGTLDRIVGDSIAIMFSAPIAQADHRERAVACALELQRFATAFAQAQQSTGVRFGHTRIGVHAGEVIVGNFGGETIFDYRALGDPVNTASRLESANALLGTRTCISEAVLGRAPAAPAVRRVGQLVFKGKTKPLLVFQPANDGLDLAVDLQAIADYEHAYALMAARDPQALAAFERLAQTQGDEPLVRFHLERLRKGEGGDIVTFTAK</sequence>
<dbReference type="EMBL" id="BMYK01000004">
    <property type="protein sequence ID" value="GHC78838.1"/>
    <property type="molecule type" value="Genomic_DNA"/>
</dbReference>
<accession>A0ABQ3FZN3</accession>
<reference evidence="4" key="1">
    <citation type="journal article" date="2019" name="Int. J. Syst. Evol. Microbiol.">
        <title>The Global Catalogue of Microorganisms (GCM) 10K type strain sequencing project: providing services to taxonomists for standard genome sequencing and annotation.</title>
        <authorList>
            <consortium name="The Broad Institute Genomics Platform"/>
            <consortium name="The Broad Institute Genome Sequencing Center for Infectious Disease"/>
            <person name="Wu L."/>
            <person name="Ma J."/>
        </authorList>
    </citation>
    <scope>NUCLEOTIDE SEQUENCE [LARGE SCALE GENOMIC DNA]</scope>
    <source>
        <strain evidence="4">KCTC 23314</strain>
    </source>
</reference>
<dbReference type="PANTHER" id="PTHR43081:SF1">
    <property type="entry name" value="ADENYLATE CYCLASE, TERMINAL-DIFFERENTIATION SPECIFIC"/>
    <property type="match status" value="1"/>
</dbReference>
<dbReference type="SMART" id="SM00044">
    <property type="entry name" value="CYCc"/>
    <property type="match status" value="1"/>
</dbReference>
<dbReference type="Pfam" id="PF00211">
    <property type="entry name" value="Guanylate_cyc"/>
    <property type="match status" value="1"/>
</dbReference>
<evidence type="ECO:0000313" key="4">
    <source>
        <dbReference type="Proteomes" id="UP000626210"/>
    </source>
</evidence>
<dbReference type="CDD" id="cd07302">
    <property type="entry name" value="CHD"/>
    <property type="match status" value="1"/>
</dbReference>